<dbReference type="AlphaFoldDB" id="A0A517SZ24"/>
<dbReference type="RefSeq" id="WP_145275469.1">
    <property type="nucleotide sequence ID" value="NZ_CP036272.1"/>
</dbReference>
<dbReference type="Proteomes" id="UP000315003">
    <property type="component" value="Chromosome"/>
</dbReference>
<feature type="region of interest" description="Disordered" evidence="1">
    <location>
        <begin position="66"/>
        <end position="91"/>
    </location>
</feature>
<keyword evidence="3" id="KW-1185">Reference proteome</keyword>
<accession>A0A517SZ24</accession>
<reference evidence="2 3" key="1">
    <citation type="submission" date="2019-02" db="EMBL/GenBank/DDBJ databases">
        <title>Deep-cultivation of Planctomycetes and their phenomic and genomic characterization uncovers novel biology.</title>
        <authorList>
            <person name="Wiegand S."/>
            <person name="Jogler M."/>
            <person name="Boedeker C."/>
            <person name="Pinto D."/>
            <person name="Vollmers J."/>
            <person name="Rivas-Marin E."/>
            <person name="Kohn T."/>
            <person name="Peeters S.H."/>
            <person name="Heuer A."/>
            <person name="Rast P."/>
            <person name="Oberbeckmann S."/>
            <person name="Bunk B."/>
            <person name="Jeske O."/>
            <person name="Meyerdierks A."/>
            <person name="Storesund J.E."/>
            <person name="Kallscheuer N."/>
            <person name="Luecker S."/>
            <person name="Lage O.M."/>
            <person name="Pohl T."/>
            <person name="Merkel B.J."/>
            <person name="Hornburger P."/>
            <person name="Mueller R.-W."/>
            <person name="Bruemmer F."/>
            <person name="Labrenz M."/>
            <person name="Spormann A.M."/>
            <person name="Op den Camp H."/>
            <person name="Overmann J."/>
            <person name="Amann R."/>
            <person name="Jetten M.S.M."/>
            <person name="Mascher T."/>
            <person name="Medema M.H."/>
            <person name="Devos D.P."/>
            <person name="Kaster A.-K."/>
            <person name="Ovreas L."/>
            <person name="Rohde M."/>
            <person name="Galperin M.Y."/>
            <person name="Jogler C."/>
        </authorList>
    </citation>
    <scope>NUCLEOTIDE SEQUENCE [LARGE SCALE GENOMIC DNA]</scope>
    <source>
        <strain evidence="2 3">SV_7m_r</strain>
    </source>
</reference>
<dbReference type="SUPFAM" id="SSF53163">
    <property type="entry name" value="HybD-like"/>
    <property type="match status" value="1"/>
</dbReference>
<protein>
    <recommendedName>
        <fullName evidence="4">Hydrogenase maturation protease</fullName>
    </recommendedName>
</protein>
<dbReference type="EMBL" id="CP036272">
    <property type="protein sequence ID" value="QDT61407.1"/>
    <property type="molecule type" value="Genomic_DNA"/>
</dbReference>
<sequence>MNDVPKRIAIIGIGSPHGDDQFGWAVADCLSRRFGSPARGNASDDCLAQPAGLGIDRLEYAEGPKARSFVGNMPPNKRLDRWPDGDGGTTDDPALQAGLGKPMGRWPAGEICIFKCNNPIDVIPMLDDFDRVASVDAGVGLPTETPFRRLNYADAVDRQWMASRPVRGTHDFGLHQTLQLAQTLGKRIDHVEIWVGNAIAFDPMSKMTQQSAAAVRPCVDAIAEEWCRARTIAG</sequence>
<evidence type="ECO:0000313" key="3">
    <source>
        <dbReference type="Proteomes" id="UP000315003"/>
    </source>
</evidence>
<gene>
    <name evidence="2" type="ORF">SV7mr_39420</name>
</gene>
<organism evidence="2 3">
    <name type="scientific">Stieleria bergensis</name>
    <dbReference type="NCBI Taxonomy" id="2528025"/>
    <lineage>
        <taxon>Bacteria</taxon>
        <taxon>Pseudomonadati</taxon>
        <taxon>Planctomycetota</taxon>
        <taxon>Planctomycetia</taxon>
        <taxon>Pirellulales</taxon>
        <taxon>Pirellulaceae</taxon>
        <taxon>Stieleria</taxon>
    </lineage>
</organism>
<proteinExistence type="predicted"/>
<dbReference type="InterPro" id="IPR023430">
    <property type="entry name" value="Pept_HybD-like_dom_sf"/>
</dbReference>
<dbReference type="Gene3D" id="3.40.50.1450">
    <property type="entry name" value="HybD-like"/>
    <property type="match status" value="2"/>
</dbReference>
<evidence type="ECO:0000256" key="1">
    <source>
        <dbReference type="SAM" id="MobiDB-lite"/>
    </source>
</evidence>
<evidence type="ECO:0008006" key="4">
    <source>
        <dbReference type="Google" id="ProtNLM"/>
    </source>
</evidence>
<evidence type="ECO:0000313" key="2">
    <source>
        <dbReference type="EMBL" id="QDT61407.1"/>
    </source>
</evidence>
<dbReference type="OrthoDB" id="9808862at2"/>
<name>A0A517SZ24_9BACT</name>